<name>A0A365P8S9_9ACTN</name>
<comment type="caution">
    <text evidence="2">The sequence shown here is derived from an EMBL/GenBank/DDBJ whole genome shotgun (WGS) entry which is preliminary data.</text>
</comment>
<feature type="domain" description="Flavodoxin-like" evidence="1">
    <location>
        <begin position="3"/>
        <end position="159"/>
    </location>
</feature>
<dbReference type="EMBL" id="QNTT01000031">
    <property type="protein sequence ID" value="RBA33744.1"/>
    <property type="molecule type" value="Genomic_DNA"/>
</dbReference>
<proteinExistence type="predicted"/>
<dbReference type="AlphaFoldDB" id="A0A365P8S9"/>
<accession>A0A365P8S9</accession>
<evidence type="ECO:0000259" key="1">
    <source>
        <dbReference type="PROSITE" id="PS50902"/>
    </source>
</evidence>
<evidence type="ECO:0000313" key="2">
    <source>
        <dbReference type="EMBL" id="RBA33744.1"/>
    </source>
</evidence>
<sequence>MNALVVYESAWGNPRLVAEAISDGLSPHLTAEVVAAHEAPPLAELTVDLLVVGAPTHAFGLPRDGTREDAHTRGGELIPSGVREWLDAAGPASFAVATLDTHVRHPDLPGHAGKKAAKKLRKLGCHPVTDPETFYVDGYEGPLLPGELERAREWGDGLTRGDW</sequence>
<dbReference type="PROSITE" id="PS50902">
    <property type="entry name" value="FLAVODOXIN_LIKE"/>
    <property type="match status" value="1"/>
</dbReference>
<dbReference type="GO" id="GO:0010181">
    <property type="term" value="F:FMN binding"/>
    <property type="evidence" value="ECO:0007669"/>
    <property type="project" value="InterPro"/>
</dbReference>
<dbReference type="SUPFAM" id="SSF52218">
    <property type="entry name" value="Flavoproteins"/>
    <property type="match status" value="1"/>
</dbReference>
<dbReference type="Proteomes" id="UP000252187">
    <property type="component" value="Unassembled WGS sequence"/>
</dbReference>
<dbReference type="InterPro" id="IPR029039">
    <property type="entry name" value="Flavoprotein-like_sf"/>
</dbReference>
<reference evidence="2 3" key="1">
    <citation type="submission" date="2018-06" db="EMBL/GenBank/DDBJ databases">
        <title>Whole genome sequencing of four bacterial strains from South Shetland trench revealing bio-synthetic gene clusters.</title>
        <authorList>
            <person name="Abdel-Mageed W.M."/>
            <person name="Lehri B."/>
            <person name="Jarmusch S.A."/>
            <person name="Miranda K."/>
            <person name="Goodfellow M."/>
            <person name="Jaspars M."/>
            <person name="Karlyshev A.V."/>
        </authorList>
    </citation>
    <scope>NUCLEOTIDE SEQUENCE [LARGE SCALE GENOMIC DNA]</scope>
    <source>
        <strain evidence="2 3">SST1</strain>
    </source>
</reference>
<gene>
    <name evidence="2" type="ORF">DQ226_11820</name>
</gene>
<evidence type="ECO:0000313" key="3">
    <source>
        <dbReference type="Proteomes" id="UP000252187"/>
    </source>
</evidence>
<dbReference type="Gene3D" id="3.40.50.360">
    <property type="match status" value="1"/>
</dbReference>
<dbReference type="Pfam" id="PF00258">
    <property type="entry name" value="Flavodoxin_1"/>
    <property type="match status" value="1"/>
</dbReference>
<protein>
    <submittedName>
        <fullName evidence="2">Flavodoxin</fullName>
    </submittedName>
</protein>
<dbReference type="InterPro" id="IPR008254">
    <property type="entry name" value="Flavodoxin/NO_synth"/>
</dbReference>
<organism evidence="2 3">
    <name type="scientific">Dietzia maris</name>
    <dbReference type="NCBI Taxonomy" id="37915"/>
    <lineage>
        <taxon>Bacteria</taxon>
        <taxon>Bacillati</taxon>
        <taxon>Actinomycetota</taxon>
        <taxon>Actinomycetes</taxon>
        <taxon>Mycobacteriales</taxon>
        <taxon>Dietziaceae</taxon>
        <taxon>Dietzia</taxon>
    </lineage>
</organism>